<dbReference type="AlphaFoldDB" id="A0A8J5EZC3"/>
<gene>
    <name evidence="1" type="ORF">ZIOFF_061609</name>
</gene>
<keyword evidence="2" id="KW-1185">Reference proteome</keyword>
<reference evidence="1 2" key="1">
    <citation type="submission" date="2020-08" db="EMBL/GenBank/DDBJ databases">
        <title>Plant Genome Project.</title>
        <authorList>
            <person name="Zhang R.-G."/>
        </authorList>
    </citation>
    <scope>NUCLEOTIDE SEQUENCE [LARGE SCALE GENOMIC DNA]</scope>
    <source>
        <tissue evidence="1">Rhizome</tissue>
    </source>
</reference>
<evidence type="ECO:0000313" key="2">
    <source>
        <dbReference type="Proteomes" id="UP000734854"/>
    </source>
</evidence>
<sequence>MTAFSFGVFSLNRDGSLLLRRCSAERKVRFFPLCFPSTTVANGRFSFPSPLDDSFFFPFPPDGRILLHIFYRRELTFDRSSSLRFPGHGKKASALSKFELEIVVPKRSGPIALTTHQLADSANIKSASGGQIVANSKAHMAKVQRVGSPKV</sequence>
<comment type="caution">
    <text evidence="1">The sequence shown here is derived from an EMBL/GenBank/DDBJ whole genome shotgun (WGS) entry which is preliminary data.</text>
</comment>
<accession>A0A8J5EZC3</accession>
<organism evidence="1 2">
    <name type="scientific">Zingiber officinale</name>
    <name type="common">Ginger</name>
    <name type="synonym">Amomum zingiber</name>
    <dbReference type="NCBI Taxonomy" id="94328"/>
    <lineage>
        <taxon>Eukaryota</taxon>
        <taxon>Viridiplantae</taxon>
        <taxon>Streptophyta</taxon>
        <taxon>Embryophyta</taxon>
        <taxon>Tracheophyta</taxon>
        <taxon>Spermatophyta</taxon>
        <taxon>Magnoliopsida</taxon>
        <taxon>Liliopsida</taxon>
        <taxon>Zingiberales</taxon>
        <taxon>Zingiberaceae</taxon>
        <taxon>Zingiber</taxon>
    </lineage>
</organism>
<name>A0A8J5EZC3_ZINOF</name>
<evidence type="ECO:0000313" key="1">
    <source>
        <dbReference type="EMBL" id="KAG6478177.1"/>
    </source>
</evidence>
<protein>
    <submittedName>
        <fullName evidence="1">Uncharacterized protein</fullName>
    </submittedName>
</protein>
<proteinExistence type="predicted"/>
<dbReference type="EMBL" id="JACMSC010000017">
    <property type="protein sequence ID" value="KAG6478177.1"/>
    <property type="molecule type" value="Genomic_DNA"/>
</dbReference>
<dbReference type="Proteomes" id="UP000734854">
    <property type="component" value="Unassembled WGS sequence"/>
</dbReference>